<evidence type="ECO:0008006" key="4">
    <source>
        <dbReference type="Google" id="ProtNLM"/>
    </source>
</evidence>
<evidence type="ECO:0000313" key="3">
    <source>
        <dbReference type="Proteomes" id="UP001162060"/>
    </source>
</evidence>
<protein>
    <recommendedName>
        <fullName evidence="4">RxLR effector candidate protein</fullName>
    </recommendedName>
</protein>
<dbReference type="EMBL" id="CAKLBY020000069">
    <property type="protein sequence ID" value="CAK7923454.1"/>
    <property type="molecule type" value="Genomic_DNA"/>
</dbReference>
<dbReference type="AlphaFoldDB" id="A0AAV1TLZ2"/>
<sequence>MRIVLVISLAAAALAESASSSTLNAASPVSAVDGQDVGSVKTGYLRSGVPDEGRTLSFPAVTDNLQSLTNKVGSLVFSIEHRAEKRFVEANIKTIMKPDFFNSQIFRQFREIVQGKTKVRDPNRVMLDLLLPLHEDKVALARRLEADLRMEAWKFNAALQAGGVKVVERYEARDLLNTLMSVMVEESKSINDIFSAKLRLGAIPEDEDAIWDLAILTKFVKLYDLHKPKERETLLKKKLPLLYEGEDVLNQIKLPEEPNPMLDRLGRKLFPMWLAQEKKPDDVEMLLQAKNTESLFSAASKLYQRYEVVYKQLEPNLITKEKL</sequence>
<accession>A0AAV1TLZ2</accession>
<keyword evidence="1" id="KW-0732">Signal</keyword>
<reference evidence="2" key="1">
    <citation type="submission" date="2024-01" db="EMBL/GenBank/DDBJ databases">
        <authorList>
            <person name="Webb A."/>
        </authorList>
    </citation>
    <scope>NUCLEOTIDE SEQUENCE</scope>
    <source>
        <strain evidence="2">Pm1</strain>
    </source>
</reference>
<feature type="chain" id="PRO_5043404713" description="RxLR effector candidate protein" evidence="1">
    <location>
        <begin position="18"/>
        <end position="323"/>
    </location>
</feature>
<dbReference type="Proteomes" id="UP001162060">
    <property type="component" value="Unassembled WGS sequence"/>
</dbReference>
<proteinExistence type="predicted"/>
<evidence type="ECO:0000256" key="1">
    <source>
        <dbReference type="SAM" id="SignalP"/>
    </source>
</evidence>
<evidence type="ECO:0000313" key="2">
    <source>
        <dbReference type="EMBL" id="CAK7923454.1"/>
    </source>
</evidence>
<gene>
    <name evidence="2" type="ORF">PM001_LOCUS8604</name>
</gene>
<organism evidence="2 3">
    <name type="scientific">Peronospora matthiolae</name>
    <dbReference type="NCBI Taxonomy" id="2874970"/>
    <lineage>
        <taxon>Eukaryota</taxon>
        <taxon>Sar</taxon>
        <taxon>Stramenopiles</taxon>
        <taxon>Oomycota</taxon>
        <taxon>Peronosporomycetes</taxon>
        <taxon>Peronosporales</taxon>
        <taxon>Peronosporaceae</taxon>
        <taxon>Peronospora</taxon>
    </lineage>
</organism>
<feature type="signal peptide" evidence="1">
    <location>
        <begin position="1"/>
        <end position="17"/>
    </location>
</feature>
<comment type="caution">
    <text evidence="2">The sequence shown here is derived from an EMBL/GenBank/DDBJ whole genome shotgun (WGS) entry which is preliminary data.</text>
</comment>
<name>A0AAV1TLZ2_9STRA</name>